<sequence length="592" mass="67098">MADSILWNRLEIRARSERFDENLGNQLYDPYWMLCRQWQTGEFEGTDNGSPAEVRVKWQQYPFRQLSADGNHPVDYTNHQPMEAEVERVAVEPGIPLRIEMGRQLERMLHRALGDAAGGVVQTLKARPELQFQIPAAATTEDRMQNAHELSNRSLQTWVHAAVQTGALDGGALYKKLRGGQSLTDFLPGPNPQADTVGGQWVDWFDRQYNQPVDETKDAWRPERMEYRFQAHFKGKNGAPMQLGAEEYYEGRLDWYSFEVTESGRGSRDDVQAPQVRHLIPTEVDYPGMPAARWWEMEDGKVNLLAMEAGATQSGRLALMEFGLMYSNDWFLLPLRVPGGGLLEVEGVEIRDVFGQWSEANHYRDSSGSNHWNFFGLTGIPDPQSAYDKYLLLPPGVVDLKESPAQEEVYLARDEMANMVWGIEYYLSDGIDGRREGNAAALNTATYLRALSEEVIGGAPPAPPLENEALVRYRLATDVPEHWIPFKAAPVPDGGGTIRLQRAAMPRVYPGLPIERIRPRTSLLRYGLDKSAYQPFFIPEEEVPKSGIRVSRTWQRARWHNGRTALWSGFRKQNGRGQGNSGLRFDGLFERD</sequence>
<evidence type="ECO:0000313" key="1">
    <source>
        <dbReference type="EMBL" id="KGE88126.1"/>
    </source>
</evidence>
<proteinExistence type="predicted"/>
<dbReference type="OrthoDB" id="9763471at2"/>
<accession>A0A098S7P6</accession>
<gene>
    <name evidence="1" type="ORF">IX84_09850</name>
</gene>
<name>A0A098S7P6_9BACT</name>
<dbReference type="STRING" id="1524460.IX84_09850"/>
<comment type="caution">
    <text evidence="1">The sequence shown here is derived from an EMBL/GenBank/DDBJ whole genome shotgun (WGS) entry which is preliminary data.</text>
</comment>
<dbReference type="AlphaFoldDB" id="A0A098S7P6"/>
<organism evidence="1 2">
    <name type="scientific">Phaeodactylibacter xiamenensis</name>
    <dbReference type="NCBI Taxonomy" id="1524460"/>
    <lineage>
        <taxon>Bacteria</taxon>
        <taxon>Pseudomonadati</taxon>
        <taxon>Bacteroidota</taxon>
        <taxon>Saprospiria</taxon>
        <taxon>Saprospirales</taxon>
        <taxon>Haliscomenobacteraceae</taxon>
        <taxon>Phaeodactylibacter</taxon>
    </lineage>
</organism>
<dbReference type="EMBL" id="JPOS01000020">
    <property type="protein sequence ID" value="KGE88126.1"/>
    <property type="molecule type" value="Genomic_DNA"/>
</dbReference>
<dbReference type="RefSeq" id="WP_044219315.1">
    <property type="nucleotide sequence ID" value="NZ_JBKAGJ010000028.1"/>
</dbReference>
<keyword evidence="2" id="KW-1185">Reference proteome</keyword>
<evidence type="ECO:0000313" key="2">
    <source>
        <dbReference type="Proteomes" id="UP000029736"/>
    </source>
</evidence>
<dbReference type="Proteomes" id="UP000029736">
    <property type="component" value="Unassembled WGS sequence"/>
</dbReference>
<protein>
    <submittedName>
        <fullName evidence="1">Uncharacterized protein</fullName>
    </submittedName>
</protein>
<reference evidence="1 2" key="1">
    <citation type="journal article" date="2014" name="Int. J. Syst. Evol. Microbiol.">
        <title>Phaeodactylibacter xiamenensis gen. nov., sp. nov., a member of the family Saprospiraceae isolated from the marine alga Phaeodactylum tricornutum.</title>
        <authorList>
            <person name="Chen Z.Jr."/>
            <person name="Lei X."/>
            <person name="Lai Q."/>
            <person name="Li Y."/>
            <person name="Zhang B."/>
            <person name="Zhang J."/>
            <person name="Zhang H."/>
            <person name="Yang L."/>
            <person name="Zheng W."/>
            <person name="Tian Y."/>
            <person name="Yu Z."/>
            <person name="Xu H.Jr."/>
            <person name="Zheng T."/>
        </authorList>
    </citation>
    <scope>NUCLEOTIDE SEQUENCE [LARGE SCALE GENOMIC DNA]</scope>
    <source>
        <strain evidence="1 2">KD52</strain>
    </source>
</reference>